<evidence type="ECO:0000256" key="5">
    <source>
        <dbReference type="ARBA" id="ARBA00022023"/>
    </source>
</evidence>
<proteinExistence type="inferred from homology"/>
<evidence type="ECO:0000256" key="4">
    <source>
        <dbReference type="ARBA" id="ARBA00012045"/>
    </source>
</evidence>
<dbReference type="InterPro" id="IPR023170">
    <property type="entry name" value="HhH_base_excis_C"/>
</dbReference>
<accession>A0A242A6D3</accession>
<evidence type="ECO:0000256" key="7">
    <source>
        <dbReference type="ARBA" id="ARBA00022723"/>
    </source>
</evidence>
<dbReference type="RefSeq" id="WP_086274158.1">
    <property type="nucleotide sequence ID" value="NZ_NGKU01000001.1"/>
</dbReference>
<sequence>MSKQETDWDHDMIKQFQEDFLEWYHLEKRNLPWRATNDPYAIWISEIMLQQTRVETVIGYYYRFMETFPTIEALANAEEQKLLKVWEGLGYYSRARNLKAAAEQIVHTFNGQMPDTVNDIRSLKGIGPYTAGAIGSIAFGLPEPAIDGNVMRVVSRLFCIESDIAKASSRVVFDQKMRQMMPENDPGAFNQAFMDLGSRICTPTSPNCQECPISQYCLAYVEQKQTDFPVKSKKAKAKDVYFVAAAIEDAGHFLLTQRSASGLLASMWHFPLAEVSKSEYQQLATLWQKEEQPGQLDLIAEESTPTIFPELPVIWQKRHFGEVTHLFTHLKWHILLFYGRKGQQFPVEIGEWAAEDDFEGYVFPKPQQKMVAQLKKYQKLDKDF</sequence>
<comment type="caution">
    <text evidence="16">The sequence shown here is derived from an EMBL/GenBank/DDBJ whole genome shotgun (WGS) entry which is preliminary data.</text>
</comment>
<keyword evidence="12" id="KW-0234">DNA repair</keyword>
<comment type="function">
    <text evidence="2">Adenine glycosylase active on G-A mispairs. MutY also corrects error-prone DNA synthesis past GO lesions which are due to the oxidatively damaged form of guanine: 7,8-dihydro-8-oxoguanine (8-oxo-dGTP).</text>
</comment>
<comment type="cofactor">
    <cofactor evidence="14">
        <name>[4Fe-4S] cluster</name>
        <dbReference type="ChEBI" id="CHEBI:49883"/>
    </cofactor>
    <text evidence="14">Binds 1 [4Fe-4S] cluster.</text>
</comment>
<dbReference type="Pfam" id="PF00730">
    <property type="entry name" value="HhH-GPD"/>
    <property type="match status" value="1"/>
</dbReference>
<dbReference type="CDD" id="cd03431">
    <property type="entry name" value="NUDIX_DNA_Glycosylase_C-MutY"/>
    <property type="match status" value="1"/>
</dbReference>
<evidence type="ECO:0000313" key="16">
    <source>
        <dbReference type="EMBL" id="OTN76173.1"/>
    </source>
</evidence>
<evidence type="ECO:0000256" key="11">
    <source>
        <dbReference type="ARBA" id="ARBA00023014"/>
    </source>
</evidence>
<dbReference type="SMART" id="SM00478">
    <property type="entry name" value="ENDO3c"/>
    <property type="match status" value="1"/>
</dbReference>
<dbReference type="CDD" id="cd00056">
    <property type="entry name" value="ENDO3c"/>
    <property type="match status" value="1"/>
</dbReference>
<dbReference type="Pfam" id="PF14815">
    <property type="entry name" value="NUDIX_4"/>
    <property type="match status" value="1"/>
</dbReference>
<comment type="catalytic activity">
    <reaction evidence="1 14">
        <text>Hydrolyzes free adenine bases from 7,8-dihydro-8-oxoguanine:adenine mismatched double-stranded DNA, leaving an apurinic site.</text>
        <dbReference type="EC" id="3.2.2.31"/>
    </reaction>
</comment>
<organism evidence="16 17">
    <name type="scientific">Candidatus Enterococcus testudinis</name>
    <dbReference type="NCBI Taxonomy" id="1834191"/>
    <lineage>
        <taxon>Bacteria</taxon>
        <taxon>Bacillati</taxon>
        <taxon>Bacillota</taxon>
        <taxon>Bacilli</taxon>
        <taxon>Lactobacillales</taxon>
        <taxon>Enterococcaceae</taxon>
        <taxon>Enterococcus</taxon>
    </lineage>
</organism>
<dbReference type="Pfam" id="PF10576">
    <property type="entry name" value="EndIII_4Fe-2S"/>
    <property type="match status" value="1"/>
</dbReference>
<dbReference type="PANTHER" id="PTHR42944:SF1">
    <property type="entry name" value="ADENINE DNA GLYCOSYLASE"/>
    <property type="match status" value="1"/>
</dbReference>
<dbReference type="InterPro" id="IPR000445">
    <property type="entry name" value="HhH_motif"/>
</dbReference>
<keyword evidence="11" id="KW-0411">Iron-sulfur</keyword>
<keyword evidence="13 14" id="KW-0326">Glycosidase</keyword>
<dbReference type="SUPFAM" id="SSF48150">
    <property type="entry name" value="DNA-glycosylase"/>
    <property type="match status" value="1"/>
</dbReference>
<evidence type="ECO:0000259" key="15">
    <source>
        <dbReference type="SMART" id="SM00478"/>
    </source>
</evidence>
<evidence type="ECO:0000256" key="14">
    <source>
        <dbReference type="RuleBase" id="RU365096"/>
    </source>
</evidence>
<evidence type="ECO:0000256" key="8">
    <source>
        <dbReference type="ARBA" id="ARBA00022763"/>
    </source>
</evidence>
<evidence type="ECO:0000256" key="6">
    <source>
        <dbReference type="ARBA" id="ARBA00022485"/>
    </source>
</evidence>
<gene>
    <name evidence="16" type="ORF">A5886_001250</name>
</gene>
<dbReference type="Gene3D" id="3.90.79.10">
    <property type="entry name" value="Nucleoside Triphosphate Pyrophosphohydrolase"/>
    <property type="match status" value="1"/>
</dbReference>
<dbReference type="FunFam" id="1.10.340.30:FF:000002">
    <property type="entry name" value="Adenine DNA glycosylase"/>
    <property type="match status" value="1"/>
</dbReference>
<keyword evidence="17" id="KW-1185">Reference proteome</keyword>
<dbReference type="GO" id="GO:0046872">
    <property type="term" value="F:metal ion binding"/>
    <property type="evidence" value="ECO:0007669"/>
    <property type="project" value="UniProtKB-UniRule"/>
</dbReference>
<dbReference type="NCBIfam" id="TIGR01084">
    <property type="entry name" value="mutY"/>
    <property type="match status" value="1"/>
</dbReference>
<dbReference type="InterPro" id="IPR005760">
    <property type="entry name" value="A/G_AdeGlyc_MutY"/>
</dbReference>
<dbReference type="InterPro" id="IPR003265">
    <property type="entry name" value="HhH-GPD_domain"/>
</dbReference>
<evidence type="ECO:0000313" key="17">
    <source>
        <dbReference type="Proteomes" id="UP000195043"/>
    </source>
</evidence>
<dbReference type="GO" id="GO:0000701">
    <property type="term" value="F:purine-specific mismatch base pair DNA N-glycosylase activity"/>
    <property type="evidence" value="ECO:0007669"/>
    <property type="project" value="UniProtKB-EC"/>
</dbReference>
<dbReference type="PANTHER" id="PTHR42944">
    <property type="entry name" value="ADENINE DNA GLYCOSYLASE"/>
    <property type="match status" value="1"/>
</dbReference>
<dbReference type="GO" id="GO:0051539">
    <property type="term" value="F:4 iron, 4 sulfur cluster binding"/>
    <property type="evidence" value="ECO:0007669"/>
    <property type="project" value="UniProtKB-UniRule"/>
</dbReference>
<dbReference type="Gene3D" id="1.10.340.30">
    <property type="entry name" value="Hypothetical protein, domain 2"/>
    <property type="match status" value="1"/>
</dbReference>
<evidence type="ECO:0000256" key="13">
    <source>
        <dbReference type="ARBA" id="ARBA00023295"/>
    </source>
</evidence>
<evidence type="ECO:0000256" key="3">
    <source>
        <dbReference type="ARBA" id="ARBA00008343"/>
    </source>
</evidence>
<dbReference type="SUPFAM" id="SSF55811">
    <property type="entry name" value="Nudix"/>
    <property type="match status" value="1"/>
</dbReference>
<dbReference type="InterPro" id="IPR029119">
    <property type="entry name" value="MutY_C"/>
</dbReference>
<keyword evidence="7" id="KW-0479">Metal-binding</keyword>
<reference evidence="16 17" key="1">
    <citation type="submission" date="2017-05" db="EMBL/GenBank/DDBJ databases">
        <title>The Genome Sequence of Enterococcus sp. 8G7_MSG3316.</title>
        <authorList>
            <consortium name="The Broad Institute Genomics Platform"/>
            <consortium name="The Broad Institute Genomic Center for Infectious Diseases"/>
            <person name="Earl A."/>
            <person name="Manson A."/>
            <person name="Schwartman J."/>
            <person name="Gilmore M."/>
            <person name="Abouelleil A."/>
            <person name="Cao P."/>
            <person name="Chapman S."/>
            <person name="Cusick C."/>
            <person name="Shea T."/>
            <person name="Young S."/>
            <person name="Neafsey D."/>
            <person name="Nusbaum C."/>
            <person name="Birren B."/>
        </authorList>
    </citation>
    <scope>NUCLEOTIDE SEQUENCE [LARGE SCALE GENOMIC DNA]</scope>
    <source>
        <strain evidence="16 17">8G7_MSG3316</strain>
    </source>
</reference>
<dbReference type="GO" id="GO:0032357">
    <property type="term" value="F:oxidized purine DNA binding"/>
    <property type="evidence" value="ECO:0007669"/>
    <property type="project" value="TreeGrafter"/>
</dbReference>
<dbReference type="InterPro" id="IPR011257">
    <property type="entry name" value="DNA_glycosylase"/>
</dbReference>
<feature type="domain" description="HhH-GPD" evidence="15">
    <location>
        <begin position="48"/>
        <end position="199"/>
    </location>
</feature>
<evidence type="ECO:0000256" key="12">
    <source>
        <dbReference type="ARBA" id="ARBA00023204"/>
    </source>
</evidence>
<dbReference type="SMART" id="SM00525">
    <property type="entry name" value="FES"/>
    <property type="match status" value="1"/>
</dbReference>
<dbReference type="Pfam" id="PF00633">
    <property type="entry name" value="HHH"/>
    <property type="match status" value="1"/>
</dbReference>
<dbReference type="GO" id="GO:0006284">
    <property type="term" value="P:base-excision repair"/>
    <property type="evidence" value="ECO:0007669"/>
    <property type="project" value="UniProtKB-UniRule"/>
</dbReference>
<dbReference type="STRING" id="1834191.A5886_001250"/>
<keyword evidence="10 14" id="KW-0408">Iron</keyword>
<dbReference type="EC" id="3.2.2.31" evidence="4 14"/>
<dbReference type="EMBL" id="NGKU01000001">
    <property type="protein sequence ID" value="OTN76173.1"/>
    <property type="molecule type" value="Genomic_DNA"/>
</dbReference>
<name>A0A242A6D3_9ENTE</name>
<comment type="similarity">
    <text evidence="3 14">Belongs to the Nth/MutY family.</text>
</comment>
<dbReference type="InterPro" id="IPR044298">
    <property type="entry name" value="MIG/MutY"/>
</dbReference>
<evidence type="ECO:0000256" key="9">
    <source>
        <dbReference type="ARBA" id="ARBA00022801"/>
    </source>
</evidence>
<dbReference type="OrthoDB" id="9802365at2"/>
<dbReference type="Proteomes" id="UP000195043">
    <property type="component" value="Unassembled WGS sequence"/>
</dbReference>
<dbReference type="InterPro" id="IPR003651">
    <property type="entry name" value="Endonuclease3_FeS-loop_motif"/>
</dbReference>
<evidence type="ECO:0000256" key="2">
    <source>
        <dbReference type="ARBA" id="ARBA00002933"/>
    </source>
</evidence>
<keyword evidence="6" id="KW-0004">4Fe-4S</keyword>
<dbReference type="GO" id="GO:0006298">
    <property type="term" value="P:mismatch repair"/>
    <property type="evidence" value="ECO:0007669"/>
    <property type="project" value="TreeGrafter"/>
</dbReference>
<dbReference type="GO" id="GO:0034039">
    <property type="term" value="F:8-oxo-7,8-dihydroguanine DNA N-glycosylase activity"/>
    <property type="evidence" value="ECO:0007669"/>
    <property type="project" value="TreeGrafter"/>
</dbReference>
<evidence type="ECO:0000256" key="1">
    <source>
        <dbReference type="ARBA" id="ARBA00000843"/>
    </source>
</evidence>
<dbReference type="Gene3D" id="1.10.1670.10">
    <property type="entry name" value="Helix-hairpin-Helix base-excision DNA repair enzymes (C-terminal)"/>
    <property type="match status" value="1"/>
</dbReference>
<keyword evidence="8 14" id="KW-0227">DNA damage</keyword>
<evidence type="ECO:0000256" key="10">
    <source>
        <dbReference type="ARBA" id="ARBA00023004"/>
    </source>
</evidence>
<dbReference type="InterPro" id="IPR015797">
    <property type="entry name" value="NUDIX_hydrolase-like_dom_sf"/>
</dbReference>
<dbReference type="GO" id="GO:0035485">
    <property type="term" value="F:adenine/guanine mispair binding"/>
    <property type="evidence" value="ECO:0007669"/>
    <property type="project" value="TreeGrafter"/>
</dbReference>
<keyword evidence="9" id="KW-0378">Hydrolase</keyword>
<dbReference type="AlphaFoldDB" id="A0A242A6D3"/>
<protein>
    <recommendedName>
        <fullName evidence="5 14">Adenine DNA glycosylase</fullName>
        <ecNumber evidence="4 14">3.2.2.31</ecNumber>
    </recommendedName>
</protein>